<evidence type="ECO:0000256" key="8">
    <source>
        <dbReference type="ARBA" id="ARBA00022989"/>
    </source>
</evidence>
<sequence length="624" mass="66332">MSVYPAVVGRHARLPHWASLPVVVAVLGLSVTLLVTGVLHQSEQQRAAALLERQATGVEAAVTAEANRYVDTLIDLTAAISAQTSLTGEDFVAIASGLNADRLYGASSVSLVMPSASAELPNLATDWTPGVQSDALVPDSVGAALALPHRYVVLNRTLDGSTAQVGRDVATIAPAREAMDAAMRIGRPIASRTYVLRKDVERLPAAQRQSSFVVASPVRLSGAAGTGEPRGWLMMGMRGQDFLERTLRRAAAGQVRVELRDIDGTTARRVAGWPRGGAELPSTVPAAGGADGTATPAATWRADGIEHRWVTVAGRTWLLSVTPMETFVQPDGTLDSVVLVAGTLIGLLLAALVGVLTRSRDRALVDVQLATAALRADVARREEVEVELRRRERELAGFAGVAAHDLRSPLTAASAYLEVLADESTDDLGHQGRDFLGRARSAVARTDRMLTDLLEYATAEQIELNRAQVNLDLLVAEVIAERTDRLEPDPYRVTVGELPVVSGDPGMLRQVLDNLIGNAVKYTAPGRPPRVSVRAVRTDLGWRIEVADRGIGIPPEERDGVFDAFHRGAGSGGFSGSGLGLAICRKIVERHGGVIGVEPNPDGGSVFWFTLPDQALAEQDLVDV</sequence>
<dbReference type="SMART" id="SM00388">
    <property type="entry name" value="HisKA"/>
    <property type="match status" value="1"/>
</dbReference>
<comment type="catalytic activity">
    <reaction evidence="1">
        <text>ATP + protein L-histidine = ADP + protein N-phospho-L-histidine.</text>
        <dbReference type="EC" id="2.7.13.3"/>
    </reaction>
</comment>
<protein>
    <recommendedName>
        <fullName evidence="11">Sensor-like histidine kinase SenX3</fullName>
        <ecNumber evidence="3">2.7.13.3</ecNumber>
    </recommendedName>
</protein>
<feature type="transmembrane region" description="Helical" evidence="13">
    <location>
        <begin position="20"/>
        <end position="39"/>
    </location>
</feature>
<dbReference type="InterPro" id="IPR036097">
    <property type="entry name" value="HisK_dim/P_sf"/>
</dbReference>
<dbReference type="EC" id="2.7.13.3" evidence="3"/>
<feature type="region of interest" description="Disordered" evidence="12">
    <location>
        <begin position="272"/>
        <end position="293"/>
    </location>
</feature>
<reference evidence="15 16" key="1">
    <citation type="journal article" date="2019" name="Int. J. Syst. Evol. Microbiol.">
        <title>The Global Catalogue of Microorganisms (GCM) 10K type strain sequencing project: providing services to taxonomists for standard genome sequencing and annotation.</title>
        <authorList>
            <consortium name="The Broad Institute Genomics Platform"/>
            <consortium name="The Broad Institute Genome Sequencing Center for Infectious Disease"/>
            <person name="Wu L."/>
            <person name="Ma J."/>
        </authorList>
    </citation>
    <scope>NUCLEOTIDE SEQUENCE [LARGE SCALE GENOMIC DNA]</scope>
    <source>
        <strain evidence="15 16">JCM 10425</strain>
    </source>
</reference>
<gene>
    <name evidence="15" type="ORF">GCM10009539_52030</name>
</gene>
<dbReference type="EMBL" id="BAAAGX010000020">
    <property type="protein sequence ID" value="GAA0260193.1"/>
    <property type="molecule type" value="Genomic_DNA"/>
</dbReference>
<dbReference type="Pfam" id="PF02518">
    <property type="entry name" value="HATPase_c"/>
    <property type="match status" value="1"/>
</dbReference>
<dbReference type="InterPro" id="IPR042240">
    <property type="entry name" value="CHASE_sf"/>
</dbReference>
<dbReference type="Gene3D" id="3.30.565.10">
    <property type="entry name" value="Histidine kinase-like ATPase, C-terminal domain"/>
    <property type="match status" value="1"/>
</dbReference>
<dbReference type="InterPro" id="IPR006189">
    <property type="entry name" value="CHASE_dom"/>
</dbReference>
<evidence type="ECO:0000256" key="13">
    <source>
        <dbReference type="SAM" id="Phobius"/>
    </source>
</evidence>
<dbReference type="InterPro" id="IPR050351">
    <property type="entry name" value="BphY/WalK/GraS-like"/>
</dbReference>
<keyword evidence="5" id="KW-0808">Transferase</keyword>
<dbReference type="CDD" id="cd00082">
    <property type="entry name" value="HisKA"/>
    <property type="match status" value="1"/>
</dbReference>
<dbReference type="SMART" id="SM00387">
    <property type="entry name" value="HATPase_c"/>
    <property type="match status" value="1"/>
</dbReference>
<evidence type="ECO:0000256" key="12">
    <source>
        <dbReference type="SAM" id="MobiDB-lite"/>
    </source>
</evidence>
<evidence type="ECO:0000256" key="2">
    <source>
        <dbReference type="ARBA" id="ARBA00004236"/>
    </source>
</evidence>
<dbReference type="PRINTS" id="PR00344">
    <property type="entry name" value="BCTRLSENSOR"/>
</dbReference>
<keyword evidence="4" id="KW-0597">Phosphoprotein</keyword>
<dbReference type="InterPro" id="IPR003594">
    <property type="entry name" value="HATPase_dom"/>
</dbReference>
<evidence type="ECO:0000313" key="15">
    <source>
        <dbReference type="EMBL" id="GAA0260193.1"/>
    </source>
</evidence>
<evidence type="ECO:0000256" key="10">
    <source>
        <dbReference type="ARBA" id="ARBA00023136"/>
    </source>
</evidence>
<dbReference type="InterPro" id="IPR036890">
    <property type="entry name" value="HATPase_C_sf"/>
</dbReference>
<evidence type="ECO:0000259" key="14">
    <source>
        <dbReference type="PROSITE" id="PS50109"/>
    </source>
</evidence>
<dbReference type="PROSITE" id="PS50109">
    <property type="entry name" value="HIS_KIN"/>
    <property type="match status" value="1"/>
</dbReference>
<organism evidence="15 16">
    <name type="scientific">Cryptosporangium japonicum</name>
    <dbReference type="NCBI Taxonomy" id="80872"/>
    <lineage>
        <taxon>Bacteria</taxon>
        <taxon>Bacillati</taxon>
        <taxon>Actinomycetota</taxon>
        <taxon>Actinomycetes</taxon>
        <taxon>Cryptosporangiales</taxon>
        <taxon>Cryptosporangiaceae</taxon>
        <taxon>Cryptosporangium</taxon>
    </lineage>
</organism>
<comment type="caution">
    <text evidence="15">The sequence shown here is derived from an EMBL/GenBank/DDBJ whole genome shotgun (WGS) entry which is preliminary data.</text>
</comment>
<evidence type="ECO:0000256" key="11">
    <source>
        <dbReference type="ARBA" id="ARBA00039401"/>
    </source>
</evidence>
<accession>A0ABN0USP4</accession>
<dbReference type="InterPro" id="IPR003661">
    <property type="entry name" value="HisK_dim/P_dom"/>
</dbReference>
<keyword evidence="10 13" id="KW-0472">Membrane</keyword>
<dbReference type="PANTHER" id="PTHR42878">
    <property type="entry name" value="TWO-COMPONENT HISTIDINE KINASE"/>
    <property type="match status" value="1"/>
</dbReference>
<evidence type="ECO:0000256" key="9">
    <source>
        <dbReference type="ARBA" id="ARBA00023012"/>
    </source>
</evidence>
<dbReference type="Pfam" id="PF03924">
    <property type="entry name" value="CHASE"/>
    <property type="match status" value="1"/>
</dbReference>
<dbReference type="Gene3D" id="1.10.287.130">
    <property type="match status" value="1"/>
</dbReference>
<dbReference type="Proteomes" id="UP001500967">
    <property type="component" value="Unassembled WGS sequence"/>
</dbReference>
<keyword evidence="9" id="KW-0902">Two-component regulatory system</keyword>
<dbReference type="Pfam" id="PF00512">
    <property type="entry name" value="HisKA"/>
    <property type="match status" value="1"/>
</dbReference>
<dbReference type="SUPFAM" id="SSF55874">
    <property type="entry name" value="ATPase domain of HSP90 chaperone/DNA topoisomerase II/histidine kinase"/>
    <property type="match status" value="1"/>
</dbReference>
<feature type="transmembrane region" description="Helical" evidence="13">
    <location>
        <begin position="337"/>
        <end position="356"/>
    </location>
</feature>
<keyword evidence="8 13" id="KW-1133">Transmembrane helix</keyword>
<dbReference type="Gene3D" id="3.30.450.350">
    <property type="entry name" value="CHASE domain"/>
    <property type="match status" value="1"/>
</dbReference>
<proteinExistence type="predicted"/>
<keyword evidence="6 13" id="KW-0812">Transmembrane</keyword>
<evidence type="ECO:0000313" key="16">
    <source>
        <dbReference type="Proteomes" id="UP001500967"/>
    </source>
</evidence>
<evidence type="ECO:0000256" key="1">
    <source>
        <dbReference type="ARBA" id="ARBA00000085"/>
    </source>
</evidence>
<evidence type="ECO:0000256" key="7">
    <source>
        <dbReference type="ARBA" id="ARBA00022777"/>
    </source>
</evidence>
<dbReference type="PANTHER" id="PTHR42878:SF15">
    <property type="entry name" value="BACTERIOPHYTOCHROME"/>
    <property type="match status" value="1"/>
</dbReference>
<keyword evidence="7" id="KW-0418">Kinase</keyword>
<evidence type="ECO:0000256" key="5">
    <source>
        <dbReference type="ARBA" id="ARBA00022679"/>
    </source>
</evidence>
<dbReference type="SUPFAM" id="SSF47384">
    <property type="entry name" value="Homodimeric domain of signal transducing histidine kinase"/>
    <property type="match status" value="1"/>
</dbReference>
<keyword evidence="16" id="KW-1185">Reference proteome</keyword>
<name>A0ABN0USP4_9ACTN</name>
<evidence type="ECO:0000256" key="4">
    <source>
        <dbReference type="ARBA" id="ARBA00022553"/>
    </source>
</evidence>
<evidence type="ECO:0000256" key="6">
    <source>
        <dbReference type="ARBA" id="ARBA00022692"/>
    </source>
</evidence>
<evidence type="ECO:0000256" key="3">
    <source>
        <dbReference type="ARBA" id="ARBA00012438"/>
    </source>
</evidence>
<dbReference type="InterPro" id="IPR004358">
    <property type="entry name" value="Sig_transdc_His_kin-like_C"/>
</dbReference>
<feature type="domain" description="Histidine kinase" evidence="14">
    <location>
        <begin position="401"/>
        <end position="615"/>
    </location>
</feature>
<dbReference type="InterPro" id="IPR005467">
    <property type="entry name" value="His_kinase_dom"/>
</dbReference>
<comment type="subcellular location">
    <subcellularLocation>
        <location evidence="2">Cell membrane</location>
    </subcellularLocation>
</comment>
<dbReference type="RefSeq" id="WP_344651533.1">
    <property type="nucleotide sequence ID" value="NZ_BAAAGX010000020.1"/>
</dbReference>